<dbReference type="Proteomes" id="UP000730482">
    <property type="component" value="Unassembled WGS sequence"/>
</dbReference>
<dbReference type="PANTHER" id="PTHR33993">
    <property type="entry name" value="GLYOXALASE-RELATED"/>
    <property type="match status" value="1"/>
</dbReference>
<dbReference type="CDD" id="cd07247">
    <property type="entry name" value="SgaA_N_like"/>
    <property type="match status" value="2"/>
</dbReference>
<sequence>MKPTEAVIGAPCWVELGTSDVPESSRFYGSLLGWTFTTDPRAEAGGYTSATLDDTPVAALSPLYAPGQPVAWTVSFAVLDTDDVAARAADEGGTVVMAPMDIFDSGRFSVLRDPTGAMFSIWQPRAFHGFGRWDEPGAACWVELATRDVPTATAFYQSLFGWSISADSYPHLSVGDHHFGGIQDMNAGGVPESTPEHWLPYFRTENAAAKAQHAAELGAQTLTEPFHLPGTGHFATLRDPQGAVFALFQGDDEEVAAA</sequence>
<accession>A0ABS5KU36</accession>
<dbReference type="Gene3D" id="3.10.180.10">
    <property type="entry name" value="2,3-Dihydroxybiphenyl 1,2-Dioxygenase, domain 1"/>
    <property type="match status" value="2"/>
</dbReference>
<proteinExistence type="predicted"/>
<dbReference type="PROSITE" id="PS51819">
    <property type="entry name" value="VOC"/>
    <property type="match status" value="2"/>
</dbReference>
<dbReference type="EMBL" id="JAAFYZ010000075">
    <property type="protein sequence ID" value="MBS2549549.1"/>
    <property type="molecule type" value="Genomic_DNA"/>
</dbReference>
<reference evidence="2 3" key="1">
    <citation type="submission" date="2020-02" db="EMBL/GenBank/DDBJ databases">
        <title>Acidophilic actinobacteria isolated from forest soil.</title>
        <authorList>
            <person name="Golinska P."/>
        </authorList>
    </citation>
    <scope>NUCLEOTIDE SEQUENCE [LARGE SCALE GENOMIC DNA]</scope>
    <source>
        <strain evidence="2 3">NL8</strain>
    </source>
</reference>
<comment type="caution">
    <text evidence="2">The sequence shown here is derived from an EMBL/GenBank/DDBJ whole genome shotgun (WGS) entry which is preliminary data.</text>
</comment>
<gene>
    <name evidence="2" type="ORF">KGQ19_22050</name>
</gene>
<keyword evidence="3" id="KW-1185">Reference proteome</keyword>
<feature type="domain" description="VOC" evidence="1">
    <location>
        <begin position="10"/>
        <end position="124"/>
    </location>
</feature>
<organism evidence="2 3">
    <name type="scientific">Catenulispora pinistramenti</name>
    <dbReference type="NCBI Taxonomy" id="2705254"/>
    <lineage>
        <taxon>Bacteria</taxon>
        <taxon>Bacillati</taxon>
        <taxon>Actinomycetota</taxon>
        <taxon>Actinomycetes</taxon>
        <taxon>Catenulisporales</taxon>
        <taxon>Catenulisporaceae</taxon>
        <taxon>Catenulispora</taxon>
    </lineage>
</organism>
<name>A0ABS5KU36_9ACTN</name>
<dbReference type="PANTHER" id="PTHR33993:SF14">
    <property type="entry name" value="GB|AAF24581.1"/>
    <property type="match status" value="1"/>
</dbReference>
<dbReference type="InterPro" id="IPR041581">
    <property type="entry name" value="Glyoxalase_6"/>
</dbReference>
<dbReference type="Pfam" id="PF00903">
    <property type="entry name" value="Glyoxalase"/>
    <property type="match status" value="1"/>
</dbReference>
<dbReference type="Pfam" id="PF18029">
    <property type="entry name" value="Glyoxalase_6"/>
    <property type="match status" value="1"/>
</dbReference>
<evidence type="ECO:0000313" key="2">
    <source>
        <dbReference type="EMBL" id="MBS2549549.1"/>
    </source>
</evidence>
<feature type="domain" description="VOC" evidence="1">
    <location>
        <begin position="138"/>
        <end position="250"/>
    </location>
</feature>
<evidence type="ECO:0000259" key="1">
    <source>
        <dbReference type="PROSITE" id="PS51819"/>
    </source>
</evidence>
<dbReference type="InterPro" id="IPR037523">
    <property type="entry name" value="VOC_core"/>
</dbReference>
<dbReference type="InterPro" id="IPR052164">
    <property type="entry name" value="Anthracycline_SecMetBiosynth"/>
</dbReference>
<dbReference type="RefSeq" id="WP_212011108.1">
    <property type="nucleotide sequence ID" value="NZ_JAAFYZ010000075.1"/>
</dbReference>
<dbReference type="SUPFAM" id="SSF54593">
    <property type="entry name" value="Glyoxalase/Bleomycin resistance protein/Dihydroxybiphenyl dioxygenase"/>
    <property type="match status" value="2"/>
</dbReference>
<protein>
    <submittedName>
        <fullName evidence="2">VOC family protein</fullName>
    </submittedName>
</protein>
<evidence type="ECO:0000313" key="3">
    <source>
        <dbReference type="Proteomes" id="UP000730482"/>
    </source>
</evidence>
<dbReference type="InterPro" id="IPR004360">
    <property type="entry name" value="Glyas_Fos-R_dOase_dom"/>
</dbReference>
<dbReference type="InterPro" id="IPR029068">
    <property type="entry name" value="Glyas_Bleomycin-R_OHBP_Dase"/>
</dbReference>